<evidence type="ECO:0000313" key="1">
    <source>
        <dbReference type="EMBL" id="UFP93904.1"/>
    </source>
</evidence>
<organism evidence="1 2">
    <name type="scientific">Gloeobacter morelensis MG652769</name>
    <dbReference type="NCBI Taxonomy" id="2781736"/>
    <lineage>
        <taxon>Bacteria</taxon>
        <taxon>Bacillati</taxon>
        <taxon>Cyanobacteriota</taxon>
        <taxon>Cyanophyceae</taxon>
        <taxon>Gloeobacterales</taxon>
        <taxon>Gloeobacteraceae</taxon>
        <taxon>Gloeobacter</taxon>
        <taxon>Gloeobacter morelensis</taxon>
    </lineage>
</organism>
<dbReference type="RefSeq" id="WP_230840961.1">
    <property type="nucleotide sequence ID" value="NZ_CP063845.1"/>
</dbReference>
<evidence type="ECO:0000313" key="2">
    <source>
        <dbReference type="Proteomes" id="UP001054846"/>
    </source>
</evidence>
<accession>A0ABY3PJW1</accession>
<proteinExistence type="predicted"/>
<reference evidence="1 2" key="1">
    <citation type="journal article" date="2021" name="Genome Biol. Evol.">
        <title>Complete Genome Sequencing of a Novel Gloeobacter Species from a Waterfall Cave in Mexico.</title>
        <authorList>
            <person name="Saw J.H."/>
            <person name="Cardona T."/>
            <person name="Montejano G."/>
        </authorList>
    </citation>
    <scope>NUCLEOTIDE SEQUENCE [LARGE SCALE GENOMIC DNA]</scope>
    <source>
        <strain evidence="1">MG652769</strain>
    </source>
</reference>
<dbReference type="EMBL" id="CP063845">
    <property type="protein sequence ID" value="UFP93904.1"/>
    <property type="molecule type" value="Genomic_DNA"/>
</dbReference>
<name>A0ABY3PJW1_9CYAN</name>
<sequence>MQLWPRRVVLNRPSELAGAWLAYQPCSGVLITDSPVVAYFSQWFPERIAGGTLPLPTRTRFIAAITDARYWRICLLLRSYPPLAAGRVPTGWQPVYEPGHWSTRYGAKPIRIFSVTVPRPNG</sequence>
<protein>
    <submittedName>
        <fullName evidence="1">Uncharacterized protein</fullName>
    </submittedName>
</protein>
<keyword evidence="2" id="KW-1185">Reference proteome</keyword>
<gene>
    <name evidence="1" type="ORF">ISF26_19350</name>
</gene>
<dbReference type="Proteomes" id="UP001054846">
    <property type="component" value="Chromosome"/>
</dbReference>